<evidence type="ECO:0000313" key="5">
    <source>
        <dbReference type="Proteomes" id="UP001500220"/>
    </source>
</evidence>
<gene>
    <name evidence="2" type="ORF">GCM10009545_46330</name>
    <name evidence="3" type="ORF">GCM10011581_05410</name>
</gene>
<evidence type="ECO:0000313" key="3">
    <source>
        <dbReference type="EMBL" id="GGI71317.1"/>
    </source>
</evidence>
<accession>A0A917N8N6</accession>
<feature type="domain" description="Methyltransferase type 12" evidence="1">
    <location>
        <begin position="45"/>
        <end position="147"/>
    </location>
</feature>
<protein>
    <submittedName>
        <fullName evidence="2">Methyltransferase domain-containing protein</fullName>
    </submittedName>
</protein>
<reference evidence="2" key="1">
    <citation type="journal article" date="2014" name="Int. J. Syst. Evol. Microbiol.">
        <title>Complete genome of a new Firmicutes species belonging to the dominant human colonic microbiota ('Ruminococcus bicirculans') reveals two chromosomes and a selective capacity to utilize plant glucans.</title>
        <authorList>
            <consortium name="NISC Comparative Sequencing Program"/>
            <person name="Wegmann U."/>
            <person name="Louis P."/>
            <person name="Goesmann A."/>
            <person name="Henrissat B."/>
            <person name="Duncan S.H."/>
            <person name="Flint H.J."/>
        </authorList>
    </citation>
    <scope>NUCLEOTIDE SEQUENCE</scope>
    <source>
        <strain evidence="2">JCM 10664</strain>
    </source>
</reference>
<dbReference type="GO" id="GO:0032259">
    <property type="term" value="P:methylation"/>
    <property type="evidence" value="ECO:0007669"/>
    <property type="project" value="UniProtKB-KW"/>
</dbReference>
<dbReference type="InterPro" id="IPR050508">
    <property type="entry name" value="Methyltransf_Superfamily"/>
</dbReference>
<reference evidence="3" key="4">
    <citation type="submission" date="2020-09" db="EMBL/GenBank/DDBJ databases">
        <authorList>
            <person name="Sun Q."/>
            <person name="Zhou Y."/>
        </authorList>
    </citation>
    <scope>NUCLEOTIDE SEQUENCE</scope>
    <source>
        <strain evidence="3">CGMCC 4.7206</strain>
    </source>
</reference>
<dbReference type="AlphaFoldDB" id="A0A917N8N6"/>
<proteinExistence type="predicted"/>
<name>A0A917N8N6_9PSEU</name>
<reference evidence="2" key="5">
    <citation type="submission" date="2023-12" db="EMBL/GenBank/DDBJ databases">
        <authorList>
            <person name="Sun Q."/>
            <person name="Inoue M."/>
        </authorList>
    </citation>
    <scope>NUCLEOTIDE SEQUENCE</scope>
    <source>
        <strain evidence="2">JCM 10664</strain>
    </source>
</reference>
<reference evidence="3 4" key="2">
    <citation type="journal article" date="2014" name="Int. J. Syst. Evol. Microbiol.">
        <title>Complete genome sequence of Corynebacterium casei LMG S-19264T (=DSM 44701T), isolated from a smear-ripened cheese.</title>
        <authorList>
            <consortium name="US DOE Joint Genome Institute (JGI-PGF)"/>
            <person name="Walter F."/>
            <person name="Albersmeier A."/>
            <person name="Kalinowski J."/>
            <person name="Ruckert C."/>
        </authorList>
    </citation>
    <scope>NUCLEOTIDE SEQUENCE [LARGE SCALE GENOMIC DNA]</scope>
    <source>
        <strain evidence="3 4">CGMCC 4.7206</strain>
    </source>
</reference>
<dbReference type="PANTHER" id="PTHR42912:SF93">
    <property type="entry name" value="N6-ADENOSINE-METHYLTRANSFERASE TMT1A"/>
    <property type="match status" value="1"/>
</dbReference>
<dbReference type="PANTHER" id="PTHR42912">
    <property type="entry name" value="METHYLTRANSFERASE"/>
    <property type="match status" value="1"/>
</dbReference>
<dbReference type="EMBL" id="BMMT01000001">
    <property type="protein sequence ID" value="GGI71317.1"/>
    <property type="molecule type" value="Genomic_DNA"/>
</dbReference>
<keyword evidence="5" id="KW-1185">Reference proteome</keyword>
<keyword evidence="2" id="KW-0808">Transferase</keyword>
<dbReference type="InterPro" id="IPR029063">
    <property type="entry name" value="SAM-dependent_MTases_sf"/>
</dbReference>
<dbReference type="RefSeq" id="WP_188984965.1">
    <property type="nucleotide sequence ID" value="NZ_BAAAHC010000024.1"/>
</dbReference>
<reference evidence="5" key="3">
    <citation type="journal article" date="2019" name="Int. J. Syst. Evol. Microbiol.">
        <title>The Global Catalogue of Microorganisms (GCM) 10K type strain sequencing project: providing services to taxonomists for standard genome sequencing and annotation.</title>
        <authorList>
            <consortium name="The Broad Institute Genomics Platform"/>
            <consortium name="The Broad Institute Genome Sequencing Center for Infectious Disease"/>
            <person name="Wu L."/>
            <person name="Ma J."/>
        </authorList>
    </citation>
    <scope>NUCLEOTIDE SEQUENCE [LARGE SCALE GENOMIC DNA]</scope>
    <source>
        <strain evidence="5">JCM 10664</strain>
    </source>
</reference>
<comment type="caution">
    <text evidence="3">The sequence shown here is derived from an EMBL/GenBank/DDBJ whole genome shotgun (WGS) entry which is preliminary data.</text>
</comment>
<dbReference type="Gene3D" id="3.40.50.150">
    <property type="entry name" value="Vaccinia Virus protein VP39"/>
    <property type="match status" value="1"/>
</dbReference>
<evidence type="ECO:0000259" key="1">
    <source>
        <dbReference type="Pfam" id="PF08242"/>
    </source>
</evidence>
<dbReference type="Proteomes" id="UP000597989">
    <property type="component" value="Unassembled WGS sequence"/>
</dbReference>
<evidence type="ECO:0000313" key="2">
    <source>
        <dbReference type="EMBL" id="GAA0538410.1"/>
    </source>
</evidence>
<dbReference type="Pfam" id="PF08242">
    <property type="entry name" value="Methyltransf_12"/>
    <property type="match status" value="1"/>
</dbReference>
<dbReference type="SUPFAM" id="SSF53335">
    <property type="entry name" value="S-adenosyl-L-methionine-dependent methyltransferases"/>
    <property type="match status" value="1"/>
</dbReference>
<evidence type="ECO:0000313" key="4">
    <source>
        <dbReference type="Proteomes" id="UP000597989"/>
    </source>
</evidence>
<sequence length="290" mass="31040">MTGHSHDNIDWDAHLQRLRDADEFTAPEIAELVGTLLRPTDRTVLEIGAGAGGTAAAFASALAETGGSVTIVDAAPQLLAAARSRAEQVCDRVAVRAVEADAADDSLLDAVGAQADLVYAAFVVHHLPDQLAALRRLAKLVRPGGRLAIVEFGLQTRVLPADIGLGEPGLEARLIAAREEWFQQMRAGMEGAVRLPVGWPTALSQAGLVDVHSWSYLVDRPAPLDDLGRAAVLRRLQLLRRDAETRVAPGDIEVLDQLLDESGEHCAAHRDDVYYLTANTVHVGTRPQDG</sequence>
<dbReference type="Proteomes" id="UP001500220">
    <property type="component" value="Unassembled WGS sequence"/>
</dbReference>
<dbReference type="EMBL" id="BAAAHC010000024">
    <property type="protein sequence ID" value="GAA0538410.1"/>
    <property type="molecule type" value="Genomic_DNA"/>
</dbReference>
<organism evidence="3 4">
    <name type="scientific">Saccharopolyspora thermophila</name>
    <dbReference type="NCBI Taxonomy" id="89367"/>
    <lineage>
        <taxon>Bacteria</taxon>
        <taxon>Bacillati</taxon>
        <taxon>Actinomycetota</taxon>
        <taxon>Actinomycetes</taxon>
        <taxon>Pseudonocardiales</taxon>
        <taxon>Pseudonocardiaceae</taxon>
        <taxon>Saccharopolyspora</taxon>
    </lineage>
</organism>
<keyword evidence="2" id="KW-0489">Methyltransferase</keyword>
<dbReference type="GO" id="GO:0008168">
    <property type="term" value="F:methyltransferase activity"/>
    <property type="evidence" value="ECO:0007669"/>
    <property type="project" value="UniProtKB-KW"/>
</dbReference>
<dbReference type="InterPro" id="IPR013217">
    <property type="entry name" value="Methyltransf_12"/>
</dbReference>